<dbReference type="GO" id="GO:0008933">
    <property type="term" value="F:peptidoglycan lytic transglycosylase activity"/>
    <property type="evidence" value="ECO:0007669"/>
    <property type="project" value="InterPro"/>
</dbReference>
<dbReference type="InterPro" id="IPR000189">
    <property type="entry name" value="Transglyc_AS"/>
</dbReference>
<proteinExistence type="inferred from homology"/>
<dbReference type="SUPFAM" id="SSF53850">
    <property type="entry name" value="Periplasmic binding protein-like II"/>
    <property type="match status" value="1"/>
</dbReference>
<dbReference type="GO" id="GO:0000270">
    <property type="term" value="P:peptidoglycan metabolic process"/>
    <property type="evidence" value="ECO:0007669"/>
    <property type="project" value="InterPro"/>
</dbReference>
<feature type="domain" description="Transglycosylase SLT" evidence="2">
    <location>
        <begin position="286"/>
        <end position="399"/>
    </location>
</feature>
<evidence type="ECO:0000256" key="1">
    <source>
        <dbReference type="ARBA" id="ARBA00007734"/>
    </source>
</evidence>
<comment type="caution">
    <text evidence="3">The sequence shown here is derived from an EMBL/GenBank/DDBJ whole genome shotgun (WGS) entry which is preliminary data.</text>
</comment>
<dbReference type="PANTHER" id="PTHR37423:SF2">
    <property type="entry name" value="MEMBRANE-BOUND LYTIC MUREIN TRANSGLYCOSYLASE C"/>
    <property type="match status" value="1"/>
</dbReference>
<sequence>MRTSLTTILHILVLVAIQAFLVSQLFEPKIRSDGFRVAYVPDETTISRLSPYGPGFDRELVEHFCRKHRLVPKWIPVESPRAGLDAVENGHADMFIHTGEPDLASHGDHLAAGPAYRGSHPVLIHNKWKQDLLHPEDICAYSLPVARNPHMLPALASLTDVLGCPDMDRRASSLTMHNLLETMTRERLRFGLVGATAFKLWQPFFPEIRTSLELHHHIATRWIWNTRTGSRAKALAALWADLPHSSFFRELKARYFGFFPQTTDFYELSHLAGVLNSKLPRYGPTIAQVARENDLDPLLVTALIYQESHFNARATSKTGVRGLLQISQNTAAELGISNRLDPLQSIEGGVRYLRSLVDRLQPLGLDAWNTLFFALAAYNQGMGHLRDAMTLAEQRGRNKHSWRDVKEVFPLLSYRKYYQEAAHGYCRGIEVVDYVDSIRYYYYYLTGLVRLERPEGAHLALLAGQEKGNEPPDSST</sequence>
<dbReference type="InterPro" id="IPR023346">
    <property type="entry name" value="Lysozyme-like_dom_sf"/>
</dbReference>
<evidence type="ECO:0000313" key="4">
    <source>
        <dbReference type="Proteomes" id="UP000095200"/>
    </source>
</evidence>
<accession>A0A194AHN2</accession>
<evidence type="ECO:0000259" key="2">
    <source>
        <dbReference type="Pfam" id="PF01464"/>
    </source>
</evidence>
<dbReference type="Gene3D" id="1.10.530.10">
    <property type="match status" value="1"/>
</dbReference>
<comment type="similarity">
    <text evidence="1">Belongs to the transglycosylase Slt family.</text>
</comment>
<protein>
    <recommendedName>
        <fullName evidence="2">Transglycosylase SLT domain-containing protein</fullName>
    </recommendedName>
</protein>
<dbReference type="SUPFAM" id="SSF53955">
    <property type="entry name" value="Lysozyme-like"/>
    <property type="match status" value="1"/>
</dbReference>
<gene>
    <name evidence="3" type="ORF">DPF_1550</name>
</gene>
<organism evidence="3 4">
    <name type="scientific">Desulfoplanes formicivorans</name>
    <dbReference type="NCBI Taxonomy" id="1592317"/>
    <lineage>
        <taxon>Bacteria</taxon>
        <taxon>Pseudomonadati</taxon>
        <taxon>Thermodesulfobacteriota</taxon>
        <taxon>Desulfovibrionia</taxon>
        <taxon>Desulfovibrionales</taxon>
        <taxon>Desulfoplanaceae</taxon>
        <taxon>Desulfoplanes</taxon>
    </lineage>
</organism>
<evidence type="ECO:0000313" key="3">
    <source>
        <dbReference type="EMBL" id="GAU08833.1"/>
    </source>
</evidence>
<dbReference type="GO" id="GO:0016020">
    <property type="term" value="C:membrane"/>
    <property type="evidence" value="ECO:0007669"/>
    <property type="project" value="InterPro"/>
</dbReference>
<dbReference type="Gene3D" id="3.40.190.10">
    <property type="entry name" value="Periplasmic binding protein-like II"/>
    <property type="match status" value="2"/>
</dbReference>
<dbReference type="InterPro" id="IPR008258">
    <property type="entry name" value="Transglycosylase_SLT_dom_1"/>
</dbReference>
<dbReference type="AlphaFoldDB" id="A0A194AHN2"/>
<dbReference type="EMBL" id="BDFE01000015">
    <property type="protein sequence ID" value="GAU08833.1"/>
    <property type="molecule type" value="Genomic_DNA"/>
</dbReference>
<dbReference type="STRING" id="1592317.DPF_1550"/>
<dbReference type="PANTHER" id="PTHR37423">
    <property type="entry name" value="SOLUBLE LYTIC MUREIN TRANSGLYCOSYLASE-RELATED"/>
    <property type="match status" value="1"/>
</dbReference>
<dbReference type="Pfam" id="PF01464">
    <property type="entry name" value="SLT"/>
    <property type="match status" value="1"/>
</dbReference>
<reference evidence="4" key="1">
    <citation type="submission" date="2016-06" db="EMBL/GenBank/DDBJ databases">
        <title>Draft genome sequence of Desulfoplanes formicivorans strain Pf12B.</title>
        <authorList>
            <person name="Watanabe M."/>
            <person name="Kojima H."/>
            <person name="Fukui M."/>
        </authorList>
    </citation>
    <scope>NUCLEOTIDE SEQUENCE [LARGE SCALE GENOMIC DNA]</scope>
    <source>
        <strain evidence="4">Pf12B</strain>
    </source>
</reference>
<dbReference type="OrthoDB" id="9801695at2"/>
<dbReference type="Proteomes" id="UP000095200">
    <property type="component" value="Unassembled WGS sequence"/>
</dbReference>
<dbReference type="CDD" id="cd13403">
    <property type="entry name" value="MLTF-like"/>
    <property type="match status" value="1"/>
</dbReference>
<name>A0A194AHN2_9BACT</name>
<keyword evidence="4" id="KW-1185">Reference proteome</keyword>
<dbReference type="RefSeq" id="WP_069858644.1">
    <property type="nucleotide sequence ID" value="NZ_BDFE01000015.1"/>
</dbReference>
<dbReference type="PROSITE" id="PS00922">
    <property type="entry name" value="TRANSGLYCOSYLASE"/>
    <property type="match status" value="1"/>
</dbReference>